<feature type="chain" id="PRO_5045172312" description="alpha-amylase" evidence="5">
    <location>
        <begin position="25"/>
        <end position="476"/>
    </location>
</feature>
<dbReference type="InterPro" id="IPR013783">
    <property type="entry name" value="Ig-like_fold"/>
</dbReference>
<evidence type="ECO:0000256" key="1">
    <source>
        <dbReference type="ARBA" id="ARBA00000548"/>
    </source>
</evidence>
<evidence type="ECO:0000313" key="6">
    <source>
        <dbReference type="EMBL" id="MDI6097231.1"/>
    </source>
</evidence>
<dbReference type="Proteomes" id="UP001241758">
    <property type="component" value="Unassembled WGS sequence"/>
</dbReference>
<dbReference type="EC" id="3.2.1.1" evidence="2"/>
<dbReference type="PANTHER" id="PTHR23303:SF14">
    <property type="entry name" value="BOS COMPLEX SUBUNIT NOMO1-RELATED"/>
    <property type="match status" value="1"/>
</dbReference>
<sequence>MSRIRLARLGYAVAVGMLAAGAFAAPALAATGTVQGVFTTSTGIPIANASVTAYSVEGDRLKDTTTNSAGGYRLTSLPAGGIQPQFNSNGLEHWSPGVTDQEQATTYPLAAGGTLTVDEKQPATGTIAGHFSGAPVPYANVTATGIDSRTWLNSSTDEQGAYAIEALPGTFKVSVKWDSALQWFKVSVKWDSALQWAVQAADEDAATTVTVTAGQTITVDDHKLPTGTVGGHLTTSDGSPLADTRVTLCRGQDQVGWATTEAEGDYSLGEALAGGDYTVPYTAGDGPEIYVPGTADPANAREFTVVAGQQTTIDDTRPLPATVHGTLTGGDGSPKAGYQVTVALVSTDNWVQANATTGADGAWTVRDVTPGDYRVSFVGPDGGRSQWAYGKSTEDTATLIPVPGGGDITVDDTWLPGATLVVNAVDAATGAPVDDCCVWITSPGDGSGCATTGGLTTVTDLPGGSYQMAATPGEGS</sequence>
<dbReference type="SUPFAM" id="SSF49464">
    <property type="entry name" value="Carboxypeptidase regulatory domain-like"/>
    <property type="match status" value="1"/>
</dbReference>
<evidence type="ECO:0000256" key="2">
    <source>
        <dbReference type="ARBA" id="ARBA00012595"/>
    </source>
</evidence>
<organism evidence="6 7">
    <name type="scientific">Actinoplanes sandaracinus</name>
    <dbReference type="NCBI Taxonomy" id="3045177"/>
    <lineage>
        <taxon>Bacteria</taxon>
        <taxon>Bacillati</taxon>
        <taxon>Actinomycetota</taxon>
        <taxon>Actinomycetes</taxon>
        <taxon>Micromonosporales</taxon>
        <taxon>Micromonosporaceae</taxon>
        <taxon>Actinoplanes</taxon>
    </lineage>
</organism>
<dbReference type="PANTHER" id="PTHR23303">
    <property type="entry name" value="CARBOXYPEPTIDASE REGULATORY REGION-CONTAINING"/>
    <property type="match status" value="1"/>
</dbReference>
<dbReference type="SUPFAM" id="SSF49452">
    <property type="entry name" value="Starch-binding domain-like"/>
    <property type="match status" value="2"/>
</dbReference>
<reference evidence="6 7" key="1">
    <citation type="submission" date="2023-05" db="EMBL/GenBank/DDBJ databases">
        <title>Actinoplanes sp. NEAU-A12 genome sequencing.</title>
        <authorList>
            <person name="Wang Z.-S."/>
        </authorList>
    </citation>
    <scope>NUCLEOTIDE SEQUENCE [LARGE SCALE GENOMIC DNA]</scope>
    <source>
        <strain evidence="6 7">NEAU-A12</strain>
    </source>
</reference>
<comment type="caution">
    <text evidence="6">The sequence shown here is derived from an EMBL/GenBank/DDBJ whole genome shotgun (WGS) entry which is preliminary data.</text>
</comment>
<evidence type="ECO:0000313" key="7">
    <source>
        <dbReference type="Proteomes" id="UP001241758"/>
    </source>
</evidence>
<evidence type="ECO:0000256" key="3">
    <source>
        <dbReference type="ARBA" id="ARBA00022729"/>
    </source>
</evidence>
<dbReference type="SUPFAM" id="SSF49478">
    <property type="entry name" value="Cna protein B-type domain"/>
    <property type="match status" value="1"/>
</dbReference>
<dbReference type="RefSeq" id="WP_282756508.1">
    <property type="nucleotide sequence ID" value="NZ_JASCTH010000001.1"/>
</dbReference>
<gene>
    <name evidence="6" type="ORF">QLQ12_01230</name>
</gene>
<protein>
    <recommendedName>
        <fullName evidence="2">alpha-amylase</fullName>
        <ecNumber evidence="2">3.2.1.1</ecNumber>
    </recommendedName>
    <alternativeName>
        <fullName evidence="4">1,4-alpha-D-glucan glucanohydrolase</fullName>
    </alternativeName>
</protein>
<dbReference type="InterPro" id="IPR051417">
    <property type="entry name" value="SDr/BOS_complex"/>
</dbReference>
<dbReference type="Gene3D" id="2.60.40.1120">
    <property type="entry name" value="Carboxypeptidase-like, regulatory domain"/>
    <property type="match status" value="3"/>
</dbReference>
<evidence type="ECO:0000256" key="4">
    <source>
        <dbReference type="ARBA" id="ARBA00030238"/>
    </source>
</evidence>
<dbReference type="InterPro" id="IPR008969">
    <property type="entry name" value="CarboxyPept-like_regulatory"/>
</dbReference>
<proteinExistence type="predicted"/>
<dbReference type="InterPro" id="IPR013784">
    <property type="entry name" value="Carb-bd-like_fold"/>
</dbReference>
<feature type="signal peptide" evidence="5">
    <location>
        <begin position="1"/>
        <end position="24"/>
    </location>
</feature>
<dbReference type="EMBL" id="JASCTH010000001">
    <property type="protein sequence ID" value="MDI6097231.1"/>
    <property type="molecule type" value="Genomic_DNA"/>
</dbReference>
<evidence type="ECO:0000256" key="5">
    <source>
        <dbReference type="SAM" id="SignalP"/>
    </source>
</evidence>
<comment type="catalytic activity">
    <reaction evidence="1">
        <text>Endohydrolysis of (1-&gt;4)-alpha-D-glucosidic linkages in polysaccharides containing three or more (1-&gt;4)-alpha-linked D-glucose units.</text>
        <dbReference type="EC" id="3.2.1.1"/>
    </reaction>
</comment>
<accession>A0ABT6WC07</accession>
<dbReference type="Gene3D" id="2.60.40.10">
    <property type="entry name" value="Immunoglobulins"/>
    <property type="match status" value="1"/>
</dbReference>
<keyword evidence="7" id="KW-1185">Reference proteome</keyword>
<name>A0ABT6WC07_9ACTN</name>
<dbReference type="Pfam" id="PF13620">
    <property type="entry name" value="CarboxypepD_reg"/>
    <property type="match status" value="1"/>
</dbReference>
<keyword evidence="3 5" id="KW-0732">Signal</keyword>